<proteinExistence type="predicted"/>
<comment type="caution">
    <text evidence="2">The sequence shown here is derived from an EMBL/GenBank/DDBJ whole genome shotgun (WGS) entry which is preliminary data.</text>
</comment>
<dbReference type="GO" id="GO:0004672">
    <property type="term" value="F:protein kinase activity"/>
    <property type="evidence" value="ECO:0007669"/>
    <property type="project" value="InterPro"/>
</dbReference>
<dbReference type="AlphaFoldDB" id="A0AAD9IX78"/>
<evidence type="ECO:0000313" key="2">
    <source>
        <dbReference type="EMBL" id="KAK2142617.1"/>
    </source>
</evidence>
<name>A0AAD9IX78_9ANNE</name>
<sequence>MRQGLLHEEGQNETCVKRTADKLIKMKMVTLIMMSMKMARITKLCIAISIIWDVLIERRTRAQVNIAESSSSVDNIAKTASSQLYRRRYDVYQYHPVYTSQVLTYDKRSEMATSTTTTTTTTTAATSDLFCRGLRRHLDQFIVNERDLDRGVQLGRVPSNASEEEVTTFIAEIILMSTLEHKHVIWLRGLAVIDEMPNLLLPFIANGDLLGYVRSPQRGDNGIRILGDDG</sequence>
<dbReference type="InterPro" id="IPR001245">
    <property type="entry name" value="Ser-Thr/Tyr_kinase_cat_dom"/>
</dbReference>
<evidence type="ECO:0000313" key="3">
    <source>
        <dbReference type="Proteomes" id="UP001208570"/>
    </source>
</evidence>
<feature type="domain" description="Serine-threonine/tyrosine-protein kinase catalytic" evidence="1">
    <location>
        <begin position="156"/>
        <end position="217"/>
    </location>
</feature>
<dbReference type="SUPFAM" id="SSF56112">
    <property type="entry name" value="Protein kinase-like (PK-like)"/>
    <property type="match status" value="1"/>
</dbReference>
<dbReference type="InterPro" id="IPR011009">
    <property type="entry name" value="Kinase-like_dom_sf"/>
</dbReference>
<dbReference type="Pfam" id="PF07714">
    <property type="entry name" value="PK_Tyr_Ser-Thr"/>
    <property type="match status" value="1"/>
</dbReference>
<accession>A0AAD9IX78</accession>
<dbReference type="Gene3D" id="3.30.200.20">
    <property type="entry name" value="Phosphorylase Kinase, domain 1"/>
    <property type="match status" value="1"/>
</dbReference>
<keyword evidence="3" id="KW-1185">Reference proteome</keyword>
<protein>
    <recommendedName>
        <fullName evidence="1">Serine-threonine/tyrosine-protein kinase catalytic domain-containing protein</fullName>
    </recommendedName>
</protein>
<dbReference type="Proteomes" id="UP001208570">
    <property type="component" value="Unassembled WGS sequence"/>
</dbReference>
<dbReference type="EMBL" id="JAODUP010000932">
    <property type="protein sequence ID" value="KAK2142617.1"/>
    <property type="molecule type" value="Genomic_DNA"/>
</dbReference>
<evidence type="ECO:0000259" key="1">
    <source>
        <dbReference type="Pfam" id="PF07714"/>
    </source>
</evidence>
<organism evidence="2 3">
    <name type="scientific">Paralvinella palmiformis</name>
    <dbReference type="NCBI Taxonomy" id="53620"/>
    <lineage>
        <taxon>Eukaryota</taxon>
        <taxon>Metazoa</taxon>
        <taxon>Spiralia</taxon>
        <taxon>Lophotrochozoa</taxon>
        <taxon>Annelida</taxon>
        <taxon>Polychaeta</taxon>
        <taxon>Sedentaria</taxon>
        <taxon>Canalipalpata</taxon>
        <taxon>Terebellida</taxon>
        <taxon>Terebelliformia</taxon>
        <taxon>Alvinellidae</taxon>
        <taxon>Paralvinella</taxon>
    </lineage>
</organism>
<gene>
    <name evidence="2" type="ORF">LSH36_932g01000</name>
</gene>
<reference evidence="2" key="1">
    <citation type="journal article" date="2023" name="Mol. Biol. Evol.">
        <title>Third-Generation Sequencing Reveals the Adaptive Role of the Epigenome in Three Deep-Sea Polychaetes.</title>
        <authorList>
            <person name="Perez M."/>
            <person name="Aroh O."/>
            <person name="Sun Y."/>
            <person name="Lan Y."/>
            <person name="Juniper S.K."/>
            <person name="Young C.R."/>
            <person name="Angers B."/>
            <person name="Qian P.Y."/>
        </authorList>
    </citation>
    <scope>NUCLEOTIDE SEQUENCE</scope>
    <source>
        <strain evidence="2">P08H-3</strain>
    </source>
</reference>